<evidence type="ECO:0000313" key="4">
    <source>
        <dbReference type="EMBL" id="KAK0493142.1"/>
    </source>
</evidence>
<feature type="domain" description="DUF6535" evidence="3">
    <location>
        <begin position="32"/>
        <end position="193"/>
    </location>
</feature>
<gene>
    <name evidence="4" type="ORF">EDD18DRAFT_431553</name>
</gene>
<feature type="transmembrane region" description="Helical" evidence="2">
    <location>
        <begin position="109"/>
        <end position="132"/>
    </location>
</feature>
<organism evidence="4 5">
    <name type="scientific">Armillaria luteobubalina</name>
    <dbReference type="NCBI Taxonomy" id="153913"/>
    <lineage>
        <taxon>Eukaryota</taxon>
        <taxon>Fungi</taxon>
        <taxon>Dikarya</taxon>
        <taxon>Basidiomycota</taxon>
        <taxon>Agaricomycotina</taxon>
        <taxon>Agaricomycetes</taxon>
        <taxon>Agaricomycetidae</taxon>
        <taxon>Agaricales</taxon>
        <taxon>Marasmiineae</taxon>
        <taxon>Physalacriaceae</taxon>
        <taxon>Armillaria</taxon>
    </lineage>
</organism>
<accession>A0AA39PYW7</accession>
<name>A0AA39PYW7_9AGAR</name>
<proteinExistence type="predicted"/>
<keyword evidence="2" id="KW-1133">Transmembrane helix</keyword>
<feature type="transmembrane region" description="Helical" evidence="2">
    <location>
        <begin position="199"/>
        <end position="224"/>
    </location>
</feature>
<feature type="compositionally biased region" description="Basic and acidic residues" evidence="1">
    <location>
        <begin position="11"/>
        <end position="24"/>
    </location>
</feature>
<comment type="caution">
    <text evidence="4">The sequence shown here is derived from an EMBL/GenBank/DDBJ whole genome shotgun (WGS) entry which is preliminary data.</text>
</comment>
<dbReference type="Proteomes" id="UP001175228">
    <property type="component" value="Unassembled WGS sequence"/>
</dbReference>
<keyword evidence="2" id="KW-0472">Membrane</keyword>
<evidence type="ECO:0000259" key="3">
    <source>
        <dbReference type="Pfam" id="PF20153"/>
    </source>
</evidence>
<dbReference type="AlphaFoldDB" id="A0AA39PYW7"/>
<feature type="transmembrane region" description="Helical" evidence="2">
    <location>
        <begin position="164"/>
        <end position="193"/>
    </location>
</feature>
<sequence>MLSIGNDPNNYEDKYPEDKIHEETAPNARVYRTYVDESKKRDDKMVEESKDSVDVLLVFAGLFSAVISASLLFEMVLIQRAVANGSSLDNVPMSSLNPYTKFTPATTDVWVNGLWFTSLCLSLTTALVAVLVKQWLHHYIDLPSGTPQERSHVRQFRYGGFEKWHVLGIIGLLPGLLHLALGIFFVGLTIFLVPLRPGFSWVIGVGTVAAYTTYLITIFLPILYPQCPYRTPLSDLVYFPYRYITQDLFPKHVRPLFVKEVQWPTDESGAKISSLDDRERRVVRNESATLSVEALHWLYSSSSNPTVHVIVVQSIGGLSLSAMDAVKKVFGEAKHIRDAHYTLLESSIQYVGGGCKKPLPGMESKVERLLRFELFIPHLYYYSDDHKLRCYIDAADDKGLAVAVQSNNTLQRSLHKPHNSPTSTAFFLQVALADDVKLLPAIWFGLMRTAKNDGAFAPIDIDSLDDFPLRLCCYVDVRPSTPPATVPCATFHAAVHCYFPKECSEEFTINMLNVISKFDQFVDKTSFPPTFTFALAFVRYMLP</sequence>
<keyword evidence="5" id="KW-1185">Reference proteome</keyword>
<feature type="transmembrane region" description="Helical" evidence="2">
    <location>
        <begin position="55"/>
        <end position="78"/>
    </location>
</feature>
<dbReference type="EMBL" id="JAUEPU010000026">
    <property type="protein sequence ID" value="KAK0493142.1"/>
    <property type="molecule type" value="Genomic_DNA"/>
</dbReference>
<dbReference type="InterPro" id="IPR045338">
    <property type="entry name" value="DUF6535"/>
</dbReference>
<keyword evidence="2" id="KW-0812">Transmembrane</keyword>
<protein>
    <recommendedName>
        <fullName evidence="3">DUF6535 domain-containing protein</fullName>
    </recommendedName>
</protein>
<dbReference type="Pfam" id="PF20153">
    <property type="entry name" value="DUF6535"/>
    <property type="match status" value="1"/>
</dbReference>
<reference evidence="4" key="1">
    <citation type="submission" date="2023-06" db="EMBL/GenBank/DDBJ databases">
        <authorList>
            <consortium name="Lawrence Berkeley National Laboratory"/>
            <person name="Ahrendt S."/>
            <person name="Sahu N."/>
            <person name="Indic B."/>
            <person name="Wong-Bajracharya J."/>
            <person name="Merenyi Z."/>
            <person name="Ke H.-M."/>
            <person name="Monk M."/>
            <person name="Kocsube S."/>
            <person name="Drula E."/>
            <person name="Lipzen A."/>
            <person name="Balint B."/>
            <person name="Henrissat B."/>
            <person name="Andreopoulos B."/>
            <person name="Martin F.M."/>
            <person name="Harder C.B."/>
            <person name="Rigling D."/>
            <person name="Ford K.L."/>
            <person name="Foster G.D."/>
            <person name="Pangilinan J."/>
            <person name="Papanicolaou A."/>
            <person name="Barry K."/>
            <person name="LaButti K."/>
            <person name="Viragh M."/>
            <person name="Koriabine M."/>
            <person name="Yan M."/>
            <person name="Riley R."/>
            <person name="Champramary S."/>
            <person name="Plett K.L."/>
            <person name="Tsai I.J."/>
            <person name="Slot J."/>
            <person name="Sipos G."/>
            <person name="Plett J."/>
            <person name="Nagy L.G."/>
            <person name="Grigoriev I.V."/>
        </authorList>
    </citation>
    <scope>NUCLEOTIDE SEQUENCE</scope>
    <source>
        <strain evidence="4">HWK02</strain>
    </source>
</reference>
<feature type="region of interest" description="Disordered" evidence="1">
    <location>
        <begin position="1"/>
        <end position="26"/>
    </location>
</feature>
<evidence type="ECO:0000313" key="5">
    <source>
        <dbReference type="Proteomes" id="UP001175228"/>
    </source>
</evidence>
<evidence type="ECO:0000256" key="2">
    <source>
        <dbReference type="SAM" id="Phobius"/>
    </source>
</evidence>
<evidence type="ECO:0000256" key="1">
    <source>
        <dbReference type="SAM" id="MobiDB-lite"/>
    </source>
</evidence>